<protein>
    <recommendedName>
        <fullName evidence="3">DUF4142 domain-containing protein</fullName>
    </recommendedName>
</protein>
<evidence type="ECO:0000256" key="2">
    <source>
        <dbReference type="SAM" id="SignalP"/>
    </source>
</evidence>
<proteinExistence type="predicted"/>
<dbReference type="PANTHER" id="PTHR38593">
    <property type="entry name" value="BLR2558 PROTEIN"/>
    <property type="match status" value="1"/>
</dbReference>
<feature type="signal peptide" evidence="2">
    <location>
        <begin position="1"/>
        <end position="20"/>
    </location>
</feature>
<dbReference type="RefSeq" id="WP_192909588.1">
    <property type="nucleotide sequence ID" value="NZ_BJFL01000017.1"/>
</dbReference>
<evidence type="ECO:0000313" key="5">
    <source>
        <dbReference type="Proteomes" id="UP000298860"/>
    </source>
</evidence>
<evidence type="ECO:0000313" key="4">
    <source>
        <dbReference type="EMBL" id="GDY31796.1"/>
    </source>
</evidence>
<keyword evidence="5" id="KW-1185">Reference proteome</keyword>
<sequence length="217" mass="22241">MGHGRAVAVGLLLAVATAGAAAASQSQLSSQDQQFLRTVHQGNLAEIAVGRLAQSRGASEQVRSIGALFVADHTRLDGAVQQLASMNRVTLPEAPDAEQRAMQARLENASGSEFDRLFITGQLAAHSAVLRLGMTEEETGSSAEVKRAAADAAPVVRAHIDRLTAAARQLGVPISINTGSAGLAAASSRGWQVAILAVAGLVVAGLGGLGLRRRAGR</sequence>
<evidence type="ECO:0000256" key="1">
    <source>
        <dbReference type="SAM" id="Phobius"/>
    </source>
</evidence>
<name>A0A4D4JBI6_9PSEU</name>
<organism evidence="4 5">
    <name type="scientific">Gandjariella thermophila</name>
    <dbReference type="NCBI Taxonomy" id="1931992"/>
    <lineage>
        <taxon>Bacteria</taxon>
        <taxon>Bacillati</taxon>
        <taxon>Actinomycetota</taxon>
        <taxon>Actinomycetes</taxon>
        <taxon>Pseudonocardiales</taxon>
        <taxon>Pseudonocardiaceae</taxon>
        <taxon>Gandjariella</taxon>
    </lineage>
</organism>
<keyword evidence="1" id="KW-0472">Membrane</keyword>
<dbReference type="Pfam" id="PF13628">
    <property type="entry name" value="DUF4142"/>
    <property type="match status" value="1"/>
</dbReference>
<keyword evidence="2" id="KW-0732">Signal</keyword>
<dbReference type="InterPro" id="IPR012347">
    <property type="entry name" value="Ferritin-like"/>
</dbReference>
<keyword evidence="1" id="KW-0812">Transmembrane</keyword>
<dbReference type="Proteomes" id="UP000298860">
    <property type="component" value="Unassembled WGS sequence"/>
</dbReference>
<dbReference type="InterPro" id="IPR025419">
    <property type="entry name" value="DUF4142"/>
</dbReference>
<evidence type="ECO:0000259" key="3">
    <source>
        <dbReference type="Pfam" id="PF13628"/>
    </source>
</evidence>
<feature type="transmembrane region" description="Helical" evidence="1">
    <location>
        <begin position="190"/>
        <end position="211"/>
    </location>
</feature>
<reference evidence="5" key="1">
    <citation type="submission" date="2019-04" db="EMBL/GenBank/DDBJ databases">
        <title>Draft genome sequence of Pseudonocardiaceae bacterium SL3-2-4.</title>
        <authorList>
            <person name="Ningsih F."/>
            <person name="Yokota A."/>
            <person name="Sakai Y."/>
            <person name="Nanatani K."/>
            <person name="Yabe S."/>
            <person name="Oetari A."/>
            <person name="Sjamsuridzal W."/>
        </authorList>
    </citation>
    <scope>NUCLEOTIDE SEQUENCE [LARGE SCALE GENOMIC DNA]</scope>
    <source>
        <strain evidence="5">SL3-2-4</strain>
    </source>
</reference>
<keyword evidence="1" id="KW-1133">Transmembrane helix</keyword>
<dbReference type="AlphaFoldDB" id="A0A4D4JBI6"/>
<feature type="domain" description="DUF4142" evidence="3">
    <location>
        <begin position="31"/>
        <end position="163"/>
    </location>
</feature>
<dbReference type="PANTHER" id="PTHR38593:SF1">
    <property type="entry name" value="BLR2558 PROTEIN"/>
    <property type="match status" value="1"/>
</dbReference>
<dbReference type="EMBL" id="BJFL01000017">
    <property type="protein sequence ID" value="GDY31796.1"/>
    <property type="molecule type" value="Genomic_DNA"/>
</dbReference>
<dbReference type="Gene3D" id="1.20.1260.10">
    <property type="match status" value="1"/>
</dbReference>
<gene>
    <name evidence="4" type="ORF">GTS_34290</name>
</gene>
<accession>A0A4D4JBI6</accession>
<feature type="chain" id="PRO_5039435831" description="DUF4142 domain-containing protein" evidence="2">
    <location>
        <begin position="21"/>
        <end position="217"/>
    </location>
</feature>
<comment type="caution">
    <text evidence="4">The sequence shown here is derived from an EMBL/GenBank/DDBJ whole genome shotgun (WGS) entry which is preliminary data.</text>
</comment>